<name>A0A0R1XI44_9LACO</name>
<organism evidence="1 2">
    <name type="scientific">Schleiferilactobacillus harbinensis DSM 16991</name>
    <dbReference type="NCBI Taxonomy" id="1122147"/>
    <lineage>
        <taxon>Bacteria</taxon>
        <taxon>Bacillati</taxon>
        <taxon>Bacillota</taxon>
        <taxon>Bacilli</taxon>
        <taxon>Lactobacillales</taxon>
        <taxon>Lactobacillaceae</taxon>
        <taxon>Schleiferilactobacillus</taxon>
    </lineage>
</organism>
<gene>
    <name evidence="1" type="ORF">FC91_GL003048</name>
</gene>
<sequence length="97" mass="11057">MRNTLKYQLSMAEADDGDDKTVPEKLHMSLDTISNTEQYIIDTLKLNKDEQDKLDDLSFDDTLRIANHVVLRVQGLSEEDIELATKQSQSADKSKED</sequence>
<dbReference type="EMBL" id="AZFW01000072">
    <property type="protein sequence ID" value="KRM26508.1"/>
    <property type="molecule type" value="Genomic_DNA"/>
</dbReference>
<reference evidence="1 2" key="1">
    <citation type="journal article" date="2015" name="Genome Announc.">
        <title>Expanding the biotechnology potential of lactobacilli through comparative genomics of 213 strains and associated genera.</title>
        <authorList>
            <person name="Sun Z."/>
            <person name="Harris H.M."/>
            <person name="McCann A."/>
            <person name="Guo C."/>
            <person name="Argimon S."/>
            <person name="Zhang W."/>
            <person name="Yang X."/>
            <person name="Jeffery I.B."/>
            <person name="Cooney J.C."/>
            <person name="Kagawa T.F."/>
            <person name="Liu W."/>
            <person name="Song Y."/>
            <person name="Salvetti E."/>
            <person name="Wrobel A."/>
            <person name="Rasinkangas P."/>
            <person name="Parkhill J."/>
            <person name="Rea M.C."/>
            <person name="O'Sullivan O."/>
            <person name="Ritari J."/>
            <person name="Douillard F.P."/>
            <person name="Paul Ross R."/>
            <person name="Yang R."/>
            <person name="Briner A.E."/>
            <person name="Felis G.E."/>
            <person name="de Vos W.M."/>
            <person name="Barrangou R."/>
            <person name="Klaenhammer T.R."/>
            <person name="Caufield P.W."/>
            <person name="Cui Y."/>
            <person name="Zhang H."/>
            <person name="O'Toole P.W."/>
        </authorList>
    </citation>
    <scope>NUCLEOTIDE SEQUENCE [LARGE SCALE GENOMIC DNA]</scope>
    <source>
        <strain evidence="1 2">DSM 16991</strain>
    </source>
</reference>
<proteinExistence type="predicted"/>
<dbReference type="AlphaFoldDB" id="A0A0R1XI44"/>
<evidence type="ECO:0000313" key="1">
    <source>
        <dbReference type="EMBL" id="KRM26508.1"/>
    </source>
</evidence>
<evidence type="ECO:0000313" key="2">
    <source>
        <dbReference type="Proteomes" id="UP000050949"/>
    </source>
</evidence>
<comment type="caution">
    <text evidence="1">The sequence shown here is derived from an EMBL/GenBank/DDBJ whole genome shotgun (WGS) entry which is preliminary data.</text>
</comment>
<dbReference type="InterPro" id="IPR009681">
    <property type="entry name" value="Phage_TAC_Siphoviridae"/>
</dbReference>
<accession>A0A0R1XI44</accession>
<protein>
    <submittedName>
        <fullName evidence="1">Uncharacterized protein</fullName>
    </submittedName>
</protein>
<dbReference type="Pfam" id="PF06896">
    <property type="entry name" value="Phage_TAC_3"/>
    <property type="match status" value="1"/>
</dbReference>
<dbReference type="Proteomes" id="UP000050949">
    <property type="component" value="Unassembled WGS sequence"/>
</dbReference>
<dbReference type="PATRIC" id="fig|1122147.4.peg.3150"/>